<keyword evidence="1" id="KW-1133">Transmembrane helix</keyword>
<dbReference type="PATRIC" id="fig|545.12.peg.1817"/>
<feature type="transmembrane region" description="Helical" evidence="1">
    <location>
        <begin position="329"/>
        <end position="350"/>
    </location>
</feature>
<evidence type="ECO:0000256" key="1">
    <source>
        <dbReference type="SAM" id="Phobius"/>
    </source>
</evidence>
<feature type="transmembrane region" description="Helical" evidence="1">
    <location>
        <begin position="305"/>
        <end position="323"/>
    </location>
</feature>
<accession>A0A078LHW7</accession>
<dbReference type="EMBL" id="LK931336">
    <property type="protein sequence ID" value="CDZ83679.1"/>
    <property type="molecule type" value="Genomic_DNA"/>
</dbReference>
<feature type="transmembrane region" description="Helical" evidence="1">
    <location>
        <begin position="362"/>
        <end position="379"/>
    </location>
</feature>
<feature type="transmembrane region" description="Helical" evidence="1">
    <location>
        <begin position="194"/>
        <end position="215"/>
    </location>
</feature>
<feature type="transmembrane region" description="Helical" evidence="1">
    <location>
        <begin position="273"/>
        <end position="293"/>
    </location>
</feature>
<feature type="transmembrane region" description="Helical" evidence="1">
    <location>
        <begin position="122"/>
        <end position="140"/>
    </location>
</feature>
<organism evidence="2">
    <name type="scientific">Citrobacter koseri</name>
    <name type="common">Citrobacter diversus</name>
    <dbReference type="NCBI Taxonomy" id="545"/>
    <lineage>
        <taxon>Bacteria</taxon>
        <taxon>Pseudomonadati</taxon>
        <taxon>Pseudomonadota</taxon>
        <taxon>Gammaproteobacteria</taxon>
        <taxon>Enterobacterales</taxon>
        <taxon>Enterobacteriaceae</taxon>
        <taxon>Citrobacter</taxon>
    </lineage>
</organism>
<feature type="transmembrane region" description="Helical" evidence="1">
    <location>
        <begin position="227"/>
        <end position="245"/>
    </location>
</feature>
<feature type="transmembrane region" description="Helical" evidence="1">
    <location>
        <begin position="93"/>
        <end position="115"/>
    </location>
</feature>
<protein>
    <submittedName>
        <fullName evidence="2">Uncharacterized protein</fullName>
    </submittedName>
</protein>
<reference evidence="2" key="1">
    <citation type="submission" date="2014-06" db="EMBL/GenBank/DDBJ databases">
        <authorList>
            <person name="Urmite Genomes Urmite Genomes"/>
        </authorList>
    </citation>
    <scope>NUCLEOTIDE SEQUENCE</scope>
</reference>
<feature type="transmembrane region" description="Helical" evidence="1">
    <location>
        <begin position="146"/>
        <end position="164"/>
    </location>
</feature>
<proteinExistence type="predicted"/>
<sequence>MTKNNKVYFISFVIVLVLALLNVHVFMGNEQSVYFWDSKNFWMQWMRYANLLFQSPLDWGMSVYTTVTKDDYNALSTALLFPFKFLPIDSRSAYIYAITITYLIPVILLATFILLKIFESKSPFYVITTAILVVLYTPFWKPTLRGLPDVVGLIPVLCVIYFTIKNDLSNRVLLFKSVFLGILLWMPFAFRRWYIFTVITLYITLPFFVAFYHDVKFKFELSKAKNILINFFISGIITVALALLIQKELITRIISTDYSTMYSAYQYGFSKSLMVIFGDIGLFMMPFFIFGIISAISNIKTKQSVFVLFSAFSFVISVLLFTGTQTPGIHHVLPFSLWFLFVSIFGLNYISSLFKNKDAEHSLLTIIMVGMTLISVSTFNKPFPSYKNDFHIFPDGLYPYKVSNFDEYKRLSDRLVALTNSGDKISVFSSNYILNDDMLLTISNFKLTPRVFRVSQVDLRDKLRVEAFSTKYVVVTDPIQLHLNKDGQRVISYPATLLLNKKGIGSAYKKLDEKYQLSKGVSAYIYEKQRPFTESESQDFIKNIVNMYPQWNELYNNSKTLKLLSE</sequence>
<gene>
    <name evidence="2" type="ORF">BN1086_01806</name>
</gene>
<keyword evidence="1" id="KW-0472">Membrane</keyword>
<keyword evidence="1" id="KW-0812">Transmembrane</keyword>
<feature type="transmembrane region" description="Helical" evidence="1">
    <location>
        <begin position="171"/>
        <end position="188"/>
    </location>
</feature>
<evidence type="ECO:0000313" key="2">
    <source>
        <dbReference type="EMBL" id="CDZ83679.1"/>
    </source>
</evidence>
<name>A0A078LHW7_CITKO</name>
<dbReference type="AlphaFoldDB" id="A0A078LHW7"/>
<feature type="transmembrane region" description="Helical" evidence="1">
    <location>
        <begin position="7"/>
        <end position="27"/>
    </location>
</feature>